<dbReference type="EMBL" id="JACCFJ010000001">
    <property type="protein sequence ID" value="NYI84726.1"/>
    <property type="molecule type" value="Genomic_DNA"/>
</dbReference>
<dbReference type="Gene3D" id="3.40.50.1580">
    <property type="entry name" value="Nucleoside phosphorylase domain"/>
    <property type="match status" value="1"/>
</dbReference>
<reference evidence="2 3" key="1">
    <citation type="submission" date="2020-07" db="EMBL/GenBank/DDBJ databases">
        <title>Sequencing the genomes of 1000 actinobacteria strains.</title>
        <authorList>
            <person name="Klenk H.-P."/>
        </authorList>
    </citation>
    <scope>NUCLEOTIDE SEQUENCE [LARGE SCALE GENOMIC DNA]</scope>
    <source>
        <strain evidence="2 3">DSM 44065</strain>
    </source>
</reference>
<evidence type="ECO:0000313" key="2">
    <source>
        <dbReference type="EMBL" id="NYI84726.1"/>
    </source>
</evidence>
<feature type="domain" description="Nucleoside phosphorylase" evidence="1">
    <location>
        <begin position="26"/>
        <end position="158"/>
    </location>
</feature>
<accession>A0A853ALS0</accession>
<name>A0A853ALS0_9PSEU</name>
<dbReference type="RefSeq" id="WP_179722231.1">
    <property type="nucleotide sequence ID" value="NZ_BAABFH010000001.1"/>
</dbReference>
<protein>
    <submittedName>
        <fullName evidence="2">4-hydroxy-3-methylbut-2-enyl diphosphate reductase</fullName>
        <ecNumber evidence="2">1.17.7.4</ecNumber>
    </submittedName>
</protein>
<evidence type="ECO:0000259" key="1">
    <source>
        <dbReference type="Pfam" id="PF01048"/>
    </source>
</evidence>
<keyword evidence="2" id="KW-0560">Oxidoreductase</keyword>
<dbReference type="Pfam" id="PF01048">
    <property type="entry name" value="PNP_UDP_1"/>
    <property type="match status" value="1"/>
</dbReference>
<organism evidence="2 3">
    <name type="scientific">Saccharopolyspora hordei</name>
    <dbReference type="NCBI Taxonomy" id="1838"/>
    <lineage>
        <taxon>Bacteria</taxon>
        <taxon>Bacillati</taxon>
        <taxon>Actinomycetota</taxon>
        <taxon>Actinomycetes</taxon>
        <taxon>Pseudonocardiales</taxon>
        <taxon>Pseudonocardiaceae</taxon>
        <taxon>Saccharopolyspora</taxon>
    </lineage>
</organism>
<dbReference type="GO" id="GO:0009116">
    <property type="term" value="P:nucleoside metabolic process"/>
    <property type="evidence" value="ECO:0007669"/>
    <property type="project" value="InterPro"/>
</dbReference>
<dbReference type="SUPFAM" id="SSF53167">
    <property type="entry name" value="Purine and uridine phosphorylases"/>
    <property type="match status" value="1"/>
</dbReference>
<comment type="caution">
    <text evidence="2">The sequence shown here is derived from an EMBL/GenBank/DDBJ whole genome shotgun (WGS) entry which is preliminary data.</text>
</comment>
<dbReference type="GO" id="GO:0051745">
    <property type="term" value="F:4-hydroxy-3-methylbut-2-enyl diphosphate reductase activity"/>
    <property type="evidence" value="ECO:0007669"/>
    <property type="project" value="UniProtKB-EC"/>
</dbReference>
<dbReference type="EC" id="1.17.7.4" evidence="2"/>
<dbReference type="Proteomes" id="UP000587002">
    <property type="component" value="Unassembled WGS sequence"/>
</dbReference>
<sequence>MPVRLVVCAPLRCEARALRAALGRELVHRTGPGPRRSARRAAELAAADFDLLVVAGLAGGVGAGIRSGDVVVADEVRGEDGTVHCDAAPVLAAELHRAGFPVRCGPVLTTRHLVHGPQRAEAARTGALAVDMESAVLARAAGPRGTAVVRVVLDTADQPLLSPGTPRRALAALARLHAVGACLSRWSRTAAPENHHAPEEVS</sequence>
<evidence type="ECO:0000313" key="3">
    <source>
        <dbReference type="Proteomes" id="UP000587002"/>
    </source>
</evidence>
<keyword evidence="3" id="KW-1185">Reference proteome</keyword>
<dbReference type="AlphaFoldDB" id="A0A853ALS0"/>
<gene>
    <name evidence="2" type="ORF">HNR68_003356</name>
</gene>
<proteinExistence type="predicted"/>
<dbReference type="InterPro" id="IPR035994">
    <property type="entry name" value="Nucleoside_phosphorylase_sf"/>
</dbReference>
<dbReference type="InterPro" id="IPR000845">
    <property type="entry name" value="Nucleoside_phosphorylase_d"/>
</dbReference>